<gene>
    <name evidence="2" type="ORF">Tsubulata_006340</name>
</gene>
<organism evidence="2 3">
    <name type="scientific">Turnera subulata</name>
    <dbReference type="NCBI Taxonomy" id="218843"/>
    <lineage>
        <taxon>Eukaryota</taxon>
        <taxon>Viridiplantae</taxon>
        <taxon>Streptophyta</taxon>
        <taxon>Embryophyta</taxon>
        <taxon>Tracheophyta</taxon>
        <taxon>Spermatophyta</taxon>
        <taxon>Magnoliopsida</taxon>
        <taxon>eudicotyledons</taxon>
        <taxon>Gunneridae</taxon>
        <taxon>Pentapetalae</taxon>
        <taxon>rosids</taxon>
        <taxon>fabids</taxon>
        <taxon>Malpighiales</taxon>
        <taxon>Passifloraceae</taxon>
        <taxon>Turnera</taxon>
    </lineage>
</organism>
<dbReference type="PANTHER" id="PTHR32166">
    <property type="entry name" value="OSJNBA0013A04.12 PROTEIN"/>
    <property type="match status" value="1"/>
</dbReference>
<reference evidence="2" key="2">
    <citation type="journal article" date="2023" name="Plants (Basel)">
        <title>Annotation of the Turnera subulata (Passifloraceae) Draft Genome Reveals the S-Locus Evolved after the Divergence of Turneroideae from Passifloroideae in a Stepwise Manner.</title>
        <authorList>
            <person name="Henning P.M."/>
            <person name="Roalson E.H."/>
            <person name="Mir W."/>
            <person name="McCubbin A.G."/>
            <person name="Shore J.S."/>
        </authorList>
    </citation>
    <scope>NUCLEOTIDE SEQUENCE</scope>
    <source>
        <strain evidence="2">F60SS</strain>
    </source>
</reference>
<name>A0A9Q0JK17_9ROSI</name>
<dbReference type="Pfam" id="PF04937">
    <property type="entry name" value="DUF659"/>
    <property type="match status" value="1"/>
</dbReference>
<dbReference type="InterPro" id="IPR007021">
    <property type="entry name" value="DUF659"/>
</dbReference>
<dbReference type="AlphaFoldDB" id="A0A9Q0JK17"/>
<dbReference type="EMBL" id="JAKUCV010001933">
    <property type="protein sequence ID" value="KAJ4844499.1"/>
    <property type="molecule type" value="Genomic_DNA"/>
</dbReference>
<proteinExistence type="predicted"/>
<evidence type="ECO:0000259" key="1">
    <source>
        <dbReference type="Pfam" id="PF04937"/>
    </source>
</evidence>
<protein>
    <recommendedName>
        <fullName evidence="1">DUF659 domain-containing protein</fullName>
    </recommendedName>
</protein>
<dbReference type="OrthoDB" id="1741262at2759"/>
<keyword evidence="3" id="KW-1185">Reference proteome</keyword>
<dbReference type="InterPro" id="IPR012337">
    <property type="entry name" value="RNaseH-like_sf"/>
</dbReference>
<dbReference type="Proteomes" id="UP001141552">
    <property type="component" value="Unassembled WGS sequence"/>
</dbReference>
<dbReference type="SUPFAM" id="SSF53098">
    <property type="entry name" value="Ribonuclease H-like"/>
    <property type="match status" value="1"/>
</dbReference>
<accession>A0A9Q0JK17</accession>
<evidence type="ECO:0000313" key="3">
    <source>
        <dbReference type="Proteomes" id="UP001141552"/>
    </source>
</evidence>
<dbReference type="PANTHER" id="PTHR32166:SF63">
    <property type="entry name" value="HAT TRANSPOSON SUPERFAMILY PROTEIN"/>
    <property type="match status" value="1"/>
</dbReference>
<reference evidence="2" key="1">
    <citation type="submission" date="2022-02" db="EMBL/GenBank/DDBJ databases">
        <authorList>
            <person name="Henning P.M."/>
            <person name="McCubbin A.G."/>
            <person name="Shore J.S."/>
        </authorList>
    </citation>
    <scope>NUCLEOTIDE SEQUENCE</scope>
    <source>
        <strain evidence="2">F60SS</strain>
        <tissue evidence="2">Leaves</tissue>
    </source>
</reference>
<sequence length="620" mass="68909">MTAGGVSVSTNAYDHCTALDNKRSFKCNYCGKVVSSLMRIKCHLGGVVGDVTSCMHISQDLRDTFKNLVLETKRENLSRKIDPLPHPATNLNDAVHLDGKVTQCSVGARKIAKEDLLSSEVVKCIGRFFYETGMDFTAVGSPSFQKLMNATLGDGHVKCMIPSAQDLKGVILQREVKEMEEYVKNIRNSWGVTGCSVLLDGWVDERGRNLVNFIVESPAGAFYLRSADVSAIVDDIDALQSLLDEVIEELGVENVVQLVACSTTGWMGAVGKQFIDRRKTVFWTVSASHCIELMLEKIGNISHIRDALDKAKVITKFIYGHPEVLELMRTHTDSWDLVKSSNMKLAKPFLTLENMVSEKKNLNNMFTSSQWMTSTIASSPEGERVASLVGDVLFWCVAEMALKAAVPLLNVVRLIHADRQPYTGHIYEAMDQVKETIKKEFKNRYASYNPIWELIDEIWDGHLHCPLHAAGYFLNPSLFYSTDFHIDSEVAFGLLCCVVFLVQDKPTQNQITLQLDCYRAGLGAFKYGKAADNISVSPELAFVHYNMHLQNKQLSTSANIAAKDIDPMDDWTVTESPSIAPENGDLERKDLESTNASIVEGHSGIQVKGEDFCLDNVILV</sequence>
<feature type="domain" description="DUF659" evidence="1">
    <location>
        <begin position="162"/>
        <end position="314"/>
    </location>
</feature>
<comment type="caution">
    <text evidence="2">The sequence shown here is derived from an EMBL/GenBank/DDBJ whole genome shotgun (WGS) entry which is preliminary data.</text>
</comment>
<evidence type="ECO:0000313" key="2">
    <source>
        <dbReference type="EMBL" id="KAJ4844499.1"/>
    </source>
</evidence>